<dbReference type="InParanoid" id="K5WTK5"/>
<evidence type="ECO:0000259" key="1">
    <source>
        <dbReference type="Pfam" id="PF01926"/>
    </source>
</evidence>
<feature type="domain" description="G" evidence="1">
    <location>
        <begin position="5"/>
        <end position="97"/>
    </location>
</feature>
<gene>
    <name evidence="2" type="ORF">AGABI1DRAFT_41126</name>
</gene>
<reference evidence="3" key="1">
    <citation type="journal article" date="2012" name="Proc. Natl. Acad. Sci. U.S.A.">
        <title>Genome sequence of the button mushroom Agaricus bisporus reveals mechanisms governing adaptation to a humic-rich ecological niche.</title>
        <authorList>
            <person name="Morin E."/>
            <person name="Kohler A."/>
            <person name="Baker A.R."/>
            <person name="Foulongne-Oriol M."/>
            <person name="Lombard V."/>
            <person name="Nagy L.G."/>
            <person name="Ohm R.A."/>
            <person name="Patyshakuliyeva A."/>
            <person name="Brun A."/>
            <person name="Aerts A.L."/>
            <person name="Bailey A.M."/>
            <person name="Billette C."/>
            <person name="Coutinho P.M."/>
            <person name="Deakin G."/>
            <person name="Doddapaneni H."/>
            <person name="Floudas D."/>
            <person name="Grimwood J."/>
            <person name="Hilden K."/>
            <person name="Kuees U."/>
            <person name="LaButti K.M."/>
            <person name="Lapidus A."/>
            <person name="Lindquist E.A."/>
            <person name="Lucas S.M."/>
            <person name="Murat C."/>
            <person name="Riley R.W."/>
            <person name="Salamov A.A."/>
            <person name="Schmutz J."/>
            <person name="Subramanian V."/>
            <person name="Woesten H.A.B."/>
            <person name="Xu J."/>
            <person name="Eastwood D.C."/>
            <person name="Foster G.D."/>
            <person name="Sonnenberg A.S."/>
            <person name="Cullen D."/>
            <person name="de Vries R.P."/>
            <person name="Lundell T."/>
            <person name="Hibbett D.S."/>
            <person name="Henrissat B."/>
            <person name="Burton K.S."/>
            <person name="Kerrigan R.W."/>
            <person name="Challen M.P."/>
            <person name="Grigoriev I.V."/>
            <person name="Martin F."/>
        </authorList>
    </citation>
    <scope>NUCLEOTIDE SEQUENCE [LARGE SCALE GENOMIC DNA]</scope>
    <source>
        <strain evidence="3">JB137-S8 / ATCC MYA-4627 / FGSC 10392</strain>
    </source>
</reference>
<dbReference type="KEGG" id="abp:AGABI1DRAFT41126"/>
<dbReference type="EMBL" id="JH971391">
    <property type="protein sequence ID" value="EKM78751.1"/>
    <property type="molecule type" value="Genomic_DNA"/>
</dbReference>
<dbReference type="InterPro" id="IPR006073">
    <property type="entry name" value="GTP-bd"/>
</dbReference>
<dbReference type="Proteomes" id="UP000008493">
    <property type="component" value="Unassembled WGS sequence"/>
</dbReference>
<dbReference type="OMA" id="CGKETHA"/>
<proteinExistence type="predicted"/>
<sequence>FECRLIGPSGSGKSHFMDLLTQQPGLRVGHSLGSTTTRISAVRVKHPYYGDRVVVVDTPGFDNATRSSAQVFNMTNNWLRKTYKKNYKINGLIYLHRITDNRMTNPLENFHIFRDLCEDFAMTQIVLVSTMWDELVVLDDGSMREKELRECFWKPFIDKGSRIDRLLNSHDSREAWRIVDQLIRQNEARSIKKLQRDLEDLGESLLELCSGRGLQSSLERALARQREAVRQVLAQKRRLDDPAIIKKLMKEYNRSEEQTRKALEDIRKAKVVMGSEILNVFCGKETHAVGVFSL</sequence>
<dbReference type="HOGENOM" id="CLU_018003_0_0_1"/>
<dbReference type="OrthoDB" id="8954335at2759"/>
<dbReference type="RefSeq" id="XP_007330341.1">
    <property type="nucleotide sequence ID" value="XM_007330279.1"/>
</dbReference>
<accession>K5WTK5</accession>
<keyword evidence="3" id="KW-1185">Reference proteome</keyword>
<feature type="non-terminal residue" evidence="2">
    <location>
        <position position="294"/>
    </location>
</feature>
<dbReference type="InterPro" id="IPR027417">
    <property type="entry name" value="P-loop_NTPase"/>
</dbReference>
<dbReference type="eggNOG" id="ENOG502S03K">
    <property type="taxonomic scope" value="Eukaryota"/>
</dbReference>
<dbReference type="SUPFAM" id="SSF52540">
    <property type="entry name" value="P-loop containing nucleoside triphosphate hydrolases"/>
    <property type="match status" value="1"/>
</dbReference>
<protein>
    <recommendedName>
        <fullName evidence="1">G domain-containing protein</fullName>
    </recommendedName>
</protein>
<dbReference type="Pfam" id="PF01926">
    <property type="entry name" value="MMR_HSR1"/>
    <property type="match status" value="1"/>
</dbReference>
<evidence type="ECO:0000313" key="3">
    <source>
        <dbReference type="Proteomes" id="UP000008493"/>
    </source>
</evidence>
<organism evidence="2 3">
    <name type="scientific">Agaricus bisporus var. burnettii (strain JB137-S8 / ATCC MYA-4627 / FGSC 10392)</name>
    <name type="common">White button mushroom</name>
    <dbReference type="NCBI Taxonomy" id="597362"/>
    <lineage>
        <taxon>Eukaryota</taxon>
        <taxon>Fungi</taxon>
        <taxon>Dikarya</taxon>
        <taxon>Basidiomycota</taxon>
        <taxon>Agaricomycotina</taxon>
        <taxon>Agaricomycetes</taxon>
        <taxon>Agaricomycetidae</taxon>
        <taxon>Agaricales</taxon>
        <taxon>Agaricineae</taxon>
        <taxon>Agaricaceae</taxon>
        <taxon>Agaricus</taxon>
    </lineage>
</organism>
<dbReference type="GO" id="GO:0005525">
    <property type="term" value="F:GTP binding"/>
    <property type="evidence" value="ECO:0007669"/>
    <property type="project" value="InterPro"/>
</dbReference>
<dbReference type="GeneID" id="18829390"/>
<dbReference type="Gene3D" id="3.40.50.300">
    <property type="entry name" value="P-loop containing nucleotide triphosphate hydrolases"/>
    <property type="match status" value="1"/>
</dbReference>
<name>K5WTK5_AGABU</name>
<evidence type="ECO:0000313" key="2">
    <source>
        <dbReference type="EMBL" id="EKM78751.1"/>
    </source>
</evidence>
<dbReference type="CDD" id="cd00882">
    <property type="entry name" value="Ras_like_GTPase"/>
    <property type="match status" value="1"/>
</dbReference>
<dbReference type="AlphaFoldDB" id="K5WTK5"/>